<evidence type="ECO:0000313" key="1">
    <source>
        <dbReference type="EMBL" id="RRJ19667.1"/>
    </source>
</evidence>
<dbReference type="Proteomes" id="UP000276260">
    <property type="component" value="Unassembled WGS sequence"/>
</dbReference>
<name>A0A3P3QEN1_9GAMM</name>
<dbReference type="SUPFAM" id="SSF50118">
    <property type="entry name" value="Cell growth inhibitor/plasmid maintenance toxic component"/>
    <property type="match status" value="1"/>
</dbReference>
<dbReference type="InterPro" id="IPR003477">
    <property type="entry name" value="PemK-like"/>
</dbReference>
<accession>A0A3P3QEN1</accession>
<dbReference type="Pfam" id="PF02452">
    <property type="entry name" value="PemK_toxin"/>
    <property type="match status" value="1"/>
</dbReference>
<proteinExistence type="predicted"/>
<dbReference type="RefSeq" id="WP_046520646.1">
    <property type="nucleotide sequence ID" value="NZ_LAVS01000086.1"/>
</dbReference>
<dbReference type="PANTHER" id="PTHR33988">
    <property type="entry name" value="ENDORIBONUCLEASE MAZF-RELATED"/>
    <property type="match status" value="1"/>
</dbReference>
<sequence>MSPIPDAGDIVIIDFDPQAGHEQAGKRPALVLSPKQFNKITGFVWLCPITSQVKGYPFEVVVTGSEKTQGVILTDQLKSLDAQARRLHKVDQVSTDCLANVKVLVATILSI</sequence>
<reference evidence="1 2" key="1">
    <citation type="submission" date="2018-11" db="EMBL/GenBank/DDBJ databases">
        <title>Draft genome analysis of Rheinheimera mesophila isolated from an industrial waste site.</title>
        <authorList>
            <person name="Yu Q."/>
            <person name="Qi Y."/>
            <person name="Zhang H."/>
            <person name="Lu Y."/>
            <person name="Pu J."/>
        </authorList>
    </citation>
    <scope>NUCLEOTIDE SEQUENCE [LARGE SCALE GENOMIC DNA]</scope>
    <source>
        <strain evidence="1 2">IITR13</strain>
    </source>
</reference>
<dbReference type="GO" id="GO:0016075">
    <property type="term" value="P:rRNA catabolic process"/>
    <property type="evidence" value="ECO:0007669"/>
    <property type="project" value="TreeGrafter"/>
</dbReference>
<evidence type="ECO:0000313" key="2">
    <source>
        <dbReference type="Proteomes" id="UP000276260"/>
    </source>
</evidence>
<dbReference type="EMBL" id="RRCF01000004">
    <property type="protein sequence ID" value="RRJ19667.1"/>
    <property type="molecule type" value="Genomic_DNA"/>
</dbReference>
<comment type="caution">
    <text evidence="1">The sequence shown here is derived from an EMBL/GenBank/DDBJ whole genome shotgun (WGS) entry which is preliminary data.</text>
</comment>
<gene>
    <name evidence="1" type="primary">mazF</name>
    <name evidence="1" type="ORF">EIK76_14605</name>
</gene>
<dbReference type="GO" id="GO:0003677">
    <property type="term" value="F:DNA binding"/>
    <property type="evidence" value="ECO:0007669"/>
    <property type="project" value="InterPro"/>
</dbReference>
<keyword evidence="2" id="KW-1185">Reference proteome</keyword>
<dbReference type="GO" id="GO:0004521">
    <property type="term" value="F:RNA endonuclease activity"/>
    <property type="evidence" value="ECO:0007669"/>
    <property type="project" value="TreeGrafter"/>
</dbReference>
<dbReference type="PANTHER" id="PTHR33988:SF3">
    <property type="entry name" value="ENDORIBONUCLEASE TOXIN CHPB-RELATED"/>
    <property type="match status" value="1"/>
</dbReference>
<organism evidence="1 2">
    <name type="scientific">Rheinheimera mesophila</name>
    <dbReference type="NCBI Taxonomy" id="1547515"/>
    <lineage>
        <taxon>Bacteria</taxon>
        <taxon>Pseudomonadati</taxon>
        <taxon>Pseudomonadota</taxon>
        <taxon>Gammaproteobacteria</taxon>
        <taxon>Chromatiales</taxon>
        <taxon>Chromatiaceae</taxon>
        <taxon>Rheinheimera</taxon>
    </lineage>
</organism>
<dbReference type="Gene3D" id="2.30.30.110">
    <property type="match status" value="1"/>
</dbReference>
<dbReference type="InterPro" id="IPR011067">
    <property type="entry name" value="Plasmid_toxin/cell-grow_inhib"/>
</dbReference>
<dbReference type="AlphaFoldDB" id="A0A3P3QEN1"/>
<protein>
    <submittedName>
        <fullName evidence="1">Endoribonuclease MazF</fullName>
    </submittedName>
</protein>
<dbReference type="OrthoDB" id="9808744at2"/>
<dbReference type="GO" id="GO:0006402">
    <property type="term" value="P:mRNA catabolic process"/>
    <property type="evidence" value="ECO:0007669"/>
    <property type="project" value="TreeGrafter"/>
</dbReference>
<dbReference type="NCBIfam" id="NF007386">
    <property type="entry name" value="PRK09907.1"/>
    <property type="match status" value="1"/>
</dbReference>